<dbReference type="Proteomes" id="UP000605986">
    <property type="component" value="Unassembled WGS sequence"/>
</dbReference>
<dbReference type="EMBL" id="JAADJG010000518">
    <property type="protein sequence ID" value="KAF4445539.1"/>
    <property type="molecule type" value="Genomic_DNA"/>
</dbReference>
<reference evidence="2" key="1">
    <citation type="submission" date="2020-01" db="EMBL/GenBank/DDBJ databases">
        <title>Identification and distribution of gene clusters putatively required for synthesis of sphingolipid metabolism inhibitors in phylogenetically diverse species of the filamentous fungus Fusarium.</title>
        <authorList>
            <person name="Kim H.-S."/>
            <person name="Busman M."/>
            <person name="Brown D.W."/>
            <person name="Divon H."/>
            <person name="Uhlig S."/>
            <person name="Proctor R.H."/>
        </authorList>
    </citation>
    <scope>NUCLEOTIDE SEQUENCE</scope>
    <source>
        <strain evidence="2">NRRL 53441</strain>
    </source>
</reference>
<comment type="caution">
    <text evidence="2">The sequence shown here is derived from an EMBL/GenBank/DDBJ whole genome shotgun (WGS) entry which is preliminary data.</text>
</comment>
<keyword evidence="3" id="KW-1185">Reference proteome</keyword>
<name>A0A8H4KAP5_9HYPO</name>
<proteinExistence type="predicted"/>
<sequence length="126" mass="13680">MSFIYVNRAAHVASLLPALFGINLLTRPEATLESFQYTVPKDPEARSLVSGLARIYGSRNVVISFLLFNISLSGNRKLMSYGFLGAIGMALTDGFVAKAVIGDGQWQHWGFVPIVVGLLIGINYTS</sequence>
<dbReference type="OrthoDB" id="5216128at2759"/>
<protein>
    <submittedName>
        <fullName evidence="2">Uncharacterized protein</fullName>
    </submittedName>
</protein>
<feature type="transmembrane region" description="Helical" evidence="1">
    <location>
        <begin position="106"/>
        <end position="125"/>
    </location>
</feature>
<accession>A0A8H4KAP5</accession>
<keyword evidence="1" id="KW-1133">Transmembrane helix</keyword>
<dbReference type="AlphaFoldDB" id="A0A8H4KAP5"/>
<dbReference type="Pfam" id="PF14087">
    <property type="entry name" value="DUF4267"/>
    <property type="match status" value="1"/>
</dbReference>
<gene>
    <name evidence="2" type="ORF">F53441_10736</name>
</gene>
<organism evidence="2 3">
    <name type="scientific">Fusarium austroafricanum</name>
    <dbReference type="NCBI Taxonomy" id="2364996"/>
    <lineage>
        <taxon>Eukaryota</taxon>
        <taxon>Fungi</taxon>
        <taxon>Dikarya</taxon>
        <taxon>Ascomycota</taxon>
        <taxon>Pezizomycotina</taxon>
        <taxon>Sordariomycetes</taxon>
        <taxon>Hypocreomycetidae</taxon>
        <taxon>Hypocreales</taxon>
        <taxon>Nectriaceae</taxon>
        <taxon>Fusarium</taxon>
        <taxon>Fusarium concolor species complex</taxon>
    </lineage>
</organism>
<keyword evidence="1" id="KW-0812">Transmembrane</keyword>
<evidence type="ECO:0000256" key="1">
    <source>
        <dbReference type="SAM" id="Phobius"/>
    </source>
</evidence>
<dbReference type="InterPro" id="IPR025363">
    <property type="entry name" value="DUF4267"/>
</dbReference>
<evidence type="ECO:0000313" key="2">
    <source>
        <dbReference type="EMBL" id="KAF4445539.1"/>
    </source>
</evidence>
<keyword evidence="1" id="KW-0472">Membrane</keyword>
<feature type="transmembrane region" description="Helical" evidence="1">
    <location>
        <begin position="80"/>
        <end position="100"/>
    </location>
</feature>
<evidence type="ECO:0000313" key="3">
    <source>
        <dbReference type="Proteomes" id="UP000605986"/>
    </source>
</evidence>